<dbReference type="GO" id="GO:0051536">
    <property type="term" value="F:iron-sulfur cluster binding"/>
    <property type="evidence" value="ECO:0007669"/>
    <property type="project" value="UniProtKB-KW"/>
</dbReference>
<dbReference type="InterPro" id="IPR009571">
    <property type="entry name" value="SUR7/Rim9-like_fungi"/>
</dbReference>
<dbReference type="Pfam" id="PF01866">
    <property type="entry name" value="Diphthamide_syn"/>
    <property type="match status" value="1"/>
</dbReference>
<dbReference type="GO" id="GO:0090560">
    <property type="term" value="F:2-(3-amino-3-carboxypropyl)histidine synthase activity"/>
    <property type="evidence" value="ECO:0007669"/>
    <property type="project" value="UniProtKB-EC"/>
</dbReference>
<dbReference type="EMBL" id="JAANQT010000639">
    <property type="protein sequence ID" value="KAG1309429.1"/>
    <property type="molecule type" value="Genomic_DNA"/>
</dbReference>
<keyword evidence="6" id="KW-0808">Transferase</keyword>
<dbReference type="InterPro" id="IPR016435">
    <property type="entry name" value="DPH1/DPH2"/>
</dbReference>
<evidence type="ECO:0000313" key="17">
    <source>
        <dbReference type="EMBL" id="KAG1309429.1"/>
    </source>
</evidence>
<dbReference type="GO" id="GO:0005886">
    <property type="term" value="C:plasma membrane"/>
    <property type="evidence" value="ECO:0007669"/>
    <property type="project" value="InterPro"/>
</dbReference>
<dbReference type="InterPro" id="IPR042263">
    <property type="entry name" value="DPH1/DPH2_1"/>
</dbReference>
<dbReference type="PANTHER" id="PTHR10762:SF1">
    <property type="entry name" value="2-(3-AMINO-3-CARBOXYPROPYL)HISTIDINE SYNTHASE SUBUNIT 1"/>
    <property type="match status" value="1"/>
</dbReference>
<dbReference type="InterPro" id="IPR042264">
    <property type="entry name" value="DPH1/DPH2_2"/>
</dbReference>
<dbReference type="OrthoDB" id="1649088at2759"/>
<feature type="transmembrane region" description="Helical" evidence="16">
    <location>
        <begin position="548"/>
        <end position="572"/>
    </location>
</feature>
<evidence type="ECO:0000256" key="1">
    <source>
        <dbReference type="ARBA" id="ARBA00001966"/>
    </source>
</evidence>
<dbReference type="FunFam" id="3.40.50.11840:FF:000001">
    <property type="entry name" value="2-(3-amino-3-carboxypropyl)histidine synthase subunit 1"/>
    <property type="match status" value="1"/>
</dbReference>
<dbReference type="Gene3D" id="3.40.50.11850">
    <property type="entry name" value="Diphthamide synthesis DPH1/DPH2 domain 2"/>
    <property type="match status" value="1"/>
</dbReference>
<dbReference type="NCBIfam" id="TIGR00322">
    <property type="entry name" value="diphth2_R"/>
    <property type="match status" value="1"/>
</dbReference>
<feature type="transmembrane region" description="Helical" evidence="16">
    <location>
        <begin position="592"/>
        <end position="615"/>
    </location>
</feature>
<keyword evidence="9" id="KW-0408">Iron</keyword>
<gene>
    <name evidence="17" type="ORF">G6F64_005315</name>
</gene>
<keyword evidence="16" id="KW-0472">Membrane</keyword>
<sequence length="733" mass="81484">MSNSEEKPTVKPRKRFVGRAKKSTVTTNVGEAIEEGAVGFAKAPRGRTGRMANQVPDEILQDPLLNKAIEQIPSNYNFEIHKTVWRVRKAGAKRVALQLPEGLMMFACLISDILETFCNAETLIMGDVTYGACCIDDYTARALGCDFLVHYGHSCLVPVDITTIETLYVFVDIGIDTQHFIATVKKNFEKGKRLCLVGTIQFAAALQAAKVPLEENFSVFVPQSKPLSPGEILGCTSPKLVDTDVIVCIGDGRFHLESILIHNPDIPAFQYNPYAKTFTRERYDHQEMHSLRKHAISTSRAAKKYGLILGTLGRQGKPQILEYLEQLIKEQGKDSVSVLLSEISPGKLEQFEDVDAWIQIACPRLSIDWGYAFPKPLLTPYEASVVLGKSEWQDIYPMDFYANDSLGPWTPNHGRGIVPPNIGTTFSSSVLNKLYLVEISESVTGRSIRYGVYNSCLYYKNATDTAQSCTSKAPAYSFDTSQFAIVCGADSSNSSMVSTYSSVVSSTTFATLFKLIVLIMPAVILAFVSFCCTLLLRKGRRNNVIPLIGTFTSLLSFLVGAAGLALVIVTFWKGLDILETRIEGLSHQWGPSIYMVGIGIGCILGTFICFMISLFTRTTSKRDTFNLMDYSSTTTKGNDNTKRESDNNYGQAISDTTTPQHYPSYHYQPDTYQQPAAYNNYSHQVYNTYDAYAQSPHAYDAYAQSPHAHDAYQQQTYQGGYQHDPKQPHHHYG</sequence>
<keyword evidence="18" id="KW-1185">Reference proteome</keyword>
<proteinExistence type="inferred from homology"/>
<comment type="pathway">
    <text evidence="2">Protein modification; peptidyl-diphthamide biosynthesis.</text>
</comment>
<keyword evidence="8" id="KW-0479">Metal-binding</keyword>
<feature type="compositionally biased region" description="Polar residues" evidence="15">
    <location>
        <begin position="647"/>
        <end position="661"/>
    </location>
</feature>
<evidence type="ECO:0000313" key="18">
    <source>
        <dbReference type="Proteomes" id="UP000716291"/>
    </source>
</evidence>
<evidence type="ECO:0000256" key="10">
    <source>
        <dbReference type="ARBA" id="ARBA00023014"/>
    </source>
</evidence>
<evidence type="ECO:0000256" key="8">
    <source>
        <dbReference type="ARBA" id="ARBA00022723"/>
    </source>
</evidence>
<comment type="cofactor">
    <cofactor evidence="1">
        <name>[4Fe-4S] cluster</name>
        <dbReference type="ChEBI" id="CHEBI:49883"/>
    </cofactor>
</comment>
<feature type="transmembrane region" description="Helical" evidence="16">
    <location>
        <begin position="512"/>
        <end position="536"/>
    </location>
</feature>
<evidence type="ECO:0000256" key="5">
    <source>
        <dbReference type="ARBA" id="ARBA00021915"/>
    </source>
</evidence>
<accession>A0A9P6XAW7</accession>
<evidence type="ECO:0000256" key="7">
    <source>
        <dbReference type="ARBA" id="ARBA00022691"/>
    </source>
</evidence>
<evidence type="ECO:0000256" key="6">
    <source>
        <dbReference type="ARBA" id="ARBA00022679"/>
    </source>
</evidence>
<comment type="caution">
    <text evidence="17">The sequence shown here is derived from an EMBL/GenBank/DDBJ whole genome shotgun (WGS) entry which is preliminary data.</text>
</comment>
<feature type="region of interest" description="Disordered" evidence="15">
    <location>
        <begin position="630"/>
        <end position="669"/>
    </location>
</feature>
<comment type="similarity">
    <text evidence="3">Belongs to the DPH1/DPH2 family. DPH1 subfamily.</text>
</comment>
<evidence type="ECO:0000256" key="15">
    <source>
        <dbReference type="SAM" id="MobiDB-lite"/>
    </source>
</evidence>
<evidence type="ECO:0000256" key="12">
    <source>
        <dbReference type="ARBA" id="ARBA00032574"/>
    </source>
</evidence>
<keyword evidence="7" id="KW-0949">S-adenosyl-L-methionine</keyword>
<comment type="catalytic activity">
    <reaction evidence="14">
        <text>L-histidyl-[translation elongation factor 2] + S-adenosyl-L-methionine = 2-[(3S)-amino-3-carboxypropyl]-L-histidyl-[translation elongation factor 2] + S-methyl-5'-thioadenosine + H(+)</text>
        <dbReference type="Rhea" id="RHEA:36783"/>
        <dbReference type="Rhea" id="RHEA-COMP:9748"/>
        <dbReference type="Rhea" id="RHEA-COMP:9749"/>
        <dbReference type="ChEBI" id="CHEBI:15378"/>
        <dbReference type="ChEBI" id="CHEBI:17509"/>
        <dbReference type="ChEBI" id="CHEBI:29979"/>
        <dbReference type="ChEBI" id="CHEBI:59789"/>
        <dbReference type="ChEBI" id="CHEBI:73995"/>
        <dbReference type="EC" id="2.5.1.108"/>
    </reaction>
</comment>
<dbReference type="GO" id="GO:0046872">
    <property type="term" value="F:metal ion binding"/>
    <property type="evidence" value="ECO:0007669"/>
    <property type="project" value="UniProtKB-KW"/>
</dbReference>
<dbReference type="SFLD" id="SFLDS00032">
    <property type="entry name" value="Radical_SAM_3-amino-3-carboxyp"/>
    <property type="match status" value="1"/>
</dbReference>
<reference evidence="17" key="1">
    <citation type="journal article" date="2020" name="Microb. Genom.">
        <title>Genetic diversity of clinical and environmental Mucorales isolates obtained from an investigation of mucormycosis cases among solid organ transplant recipients.</title>
        <authorList>
            <person name="Nguyen M.H."/>
            <person name="Kaul D."/>
            <person name="Muto C."/>
            <person name="Cheng S.J."/>
            <person name="Richter R.A."/>
            <person name="Bruno V.M."/>
            <person name="Liu G."/>
            <person name="Beyhan S."/>
            <person name="Sundermann A.J."/>
            <person name="Mounaud S."/>
            <person name="Pasculle A.W."/>
            <person name="Nierman W.C."/>
            <person name="Driscoll E."/>
            <person name="Cumbie R."/>
            <person name="Clancy C.J."/>
            <person name="Dupont C.L."/>
        </authorList>
    </citation>
    <scope>NUCLEOTIDE SEQUENCE</scope>
    <source>
        <strain evidence="17">GL11</strain>
    </source>
</reference>
<dbReference type="EC" id="2.5.1.108" evidence="4"/>
<evidence type="ECO:0000256" key="11">
    <source>
        <dbReference type="ARBA" id="ARBA00031690"/>
    </source>
</evidence>
<keyword evidence="10" id="KW-0411">Iron-sulfur</keyword>
<dbReference type="InterPro" id="IPR042265">
    <property type="entry name" value="DPH1/DPH2_3"/>
</dbReference>
<organism evidence="17 18">
    <name type="scientific">Rhizopus oryzae</name>
    <name type="common">Mucormycosis agent</name>
    <name type="synonym">Rhizopus arrhizus var. delemar</name>
    <dbReference type="NCBI Taxonomy" id="64495"/>
    <lineage>
        <taxon>Eukaryota</taxon>
        <taxon>Fungi</taxon>
        <taxon>Fungi incertae sedis</taxon>
        <taxon>Mucoromycota</taxon>
        <taxon>Mucoromycotina</taxon>
        <taxon>Mucoromycetes</taxon>
        <taxon>Mucorales</taxon>
        <taxon>Mucorineae</taxon>
        <taxon>Rhizopodaceae</taxon>
        <taxon>Rhizopus</taxon>
    </lineage>
</organism>
<protein>
    <recommendedName>
        <fullName evidence="5">2-(3-amino-3-carboxypropyl)histidine synthase subunit 1</fullName>
        <ecNumber evidence="4">2.5.1.108</ecNumber>
    </recommendedName>
    <alternativeName>
        <fullName evidence="12">Diphthamide biosynthesis protein 1</fullName>
    </alternativeName>
    <alternativeName>
        <fullName evidence="13">Diphtheria toxin resistance protein 1</fullName>
    </alternativeName>
    <alternativeName>
        <fullName evidence="11">S-adenosyl-L-methionine:L-histidine 3-amino-3-carboxypropyltransferase 1</fullName>
    </alternativeName>
</protein>
<dbReference type="FunFam" id="3.40.50.11860:FF:000002">
    <property type="entry name" value="2-(3-amino-3-carboxypropyl)histidine synthase subunit 1"/>
    <property type="match status" value="1"/>
</dbReference>
<dbReference type="FunFam" id="3.40.50.11850:FF:000001">
    <property type="entry name" value="2-(3-amino-3-carboxypropyl)histidine synthase subunit 1"/>
    <property type="match status" value="1"/>
</dbReference>
<dbReference type="Gene3D" id="3.40.50.11840">
    <property type="entry name" value="Diphthamide synthesis DPH1/DPH2 domain 1"/>
    <property type="match status" value="1"/>
</dbReference>
<keyword evidence="16" id="KW-0812">Transmembrane</keyword>
<evidence type="ECO:0000256" key="2">
    <source>
        <dbReference type="ARBA" id="ARBA00005156"/>
    </source>
</evidence>
<dbReference type="Proteomes" id="UP000716291">
    <property type="component" value="Unassembled WGS sequence"/>
</dbReference>
<dbReference type="AlphaFoldDB" id="A0A9P6XAW7"/>
<evidence type="ECO:0000256" key="13">
    <source>
        <dbReference type="ARBA" id="ARBA00032789"/>
    </source>
</evidence>
<evidence type="ECO:0000256" key="16">
    <source>
        <dbReference type="SAM" id="Phobius"/>
    </source>
</evidence>
<evidence type="ECO:0000256" key="14">
    <source>
        <dbReference type="ARBA" id="ARBA00048403"/>
    </source>
</evidence>
<evidence type="ECO:0000256" key="9">
    <source>
        <dbReference type="ARBA" id="ARBA00023004"/>
    </source>
</evidence>
<keyword evidence="16" id="KW-1133">Transmembrane helix</keyword>
<name>A0A9P6XAW7_RHIOR</name>
<dbReference type="Pfam" id="PF06687">
    <property type="entry name" value="SUR7"/>
    <property type="match status" value="1"/>
</dbReference>
<evidence type="ECO:0000256" key="3">
    <source>
        <dbReference type="ARBA" id="ARBA00010173"/>
    </source>
</evidence>
<dbReference type="Gene3D" id="3.40.50.11860">
    <property type="entry name" value="Diphthamide synthesis DPH1/DPH2 domain 3"/>
    <property type="match status" value="1"/>
</dbReference>
<dbReference type="PANTHER" id="PTHR10762">
    <property type="entry name" value="DIPHTHAMIDE BIOSYNTHESIS PROTEIN"/>
    <property type="match status" value="1"/>
</dbReference>
<evidence type="ECO:0000256" key="4">
    <source>
        <dbReference type="ARBA" id="ARBA00012221"/>
    </source>
</evidence>
<dbReference type="GO" id="GO:0017183">
    <property type="term" value="P:protein histidyl modification to diphthamide"/>
    <property type="evidence" value="ECO:0007669"/>
    <property type="project" value="InterPro"/>
</dbReference>